<keyword evidence="1" id="KW-0175">Coiled coil</keyword>
<dbReference type="Proteomes" id="UP000243904">
    <property type="component" value="Chromosome I"/>
</dbReference>
<evidence type="ECO:0000313" key="2">
    <source>
        <dbReference type="EMBL" id="SDR98387.1"/>
    </source>
</evidence>
<keyword evidence="3" id="KW-1185">Reference proteome</keyword>
<reference evidence="3" key="1">
    <citation type="submission" date="2016-10" db="EMBL/GenBank/DDBJ databases">
        <authorList>
            <person name="Varghese N."/>
            <person name="Submissions S."/>
        </authorList>
    </citation>
    <scope>NUCLEOTIDE SEQUENCE [LARGE SCALE GENOMIC DNA]</scope>
    <source>
        <strain evidence="3">GAS369</strain>
    </source>
</reference>
<dbReference type="PANTHER" id="PTHR11102:SF160">
    <property type="entry name" value="ERAD-ASSOCIATED E3 UBIQUITIN-PROTEIN LIGASE COMPONENT HRD3"/>
    <property type="match status" value="1"/>
</dbReference>
<organism evidence="2 3">
    <name type="scientific">Bradyrhizobium canariense</name>
    <dbReference type="NCBI Taxonomy" id="255045"/>
    <lineage>
        <taxon>Bacteria</taxon>
        <taxon>Pseudomonadati</taxon>
        <taxon>Pseudomonadota</taxon>
        <taxon>Alphaproteobacteria</taxon>
        <taxon>Hyphomicrobiales</taxon>
        <taxon>Nitrobacteraceae</taxon>
        <taxon>Bradyrhizobium</taxon>
    </lineage>
</organism>
<feature type="coiled-coil region" evidence="1">
    <location>
        <begin position="176"/>
        <end position="203"/>
    </location>
</feature>
<name>A0A1H1NHI1_9BRAD</name>
<proteinExistence type="predicted"/>
<evidence type="ECO:0008006" key="4">
    <source>
        <dbReference type="Google" id="ProtNLM"/>
    </source>
</evidence>
<accession>A0A1H1NHI1</accession>
<dbReference type="InterPro" id="IPR006597">
    <property type="entry name" value="Sel1-like"/>
</dbReference>
<dbReference type="AlphaFoldDB" id="A0A1H1NHI1"/>
<gene>
    <name evidence="2" type="ORF">SAMN05444158_0626</name>
</gene>
<dbReference type="InterPro" id="IPR050767">
    <property type="entry name" value="Sel1_AlgK"/>
</dbReference>
<dbReference type="SMART" id="SM00671">
    <property type="entry name" value="SEL1"/>
    <property type="match status" value="4"/>
</dbReference>
<evidence type="ECO:0000313" key="3">
    <source>
        <dbReference type="Proteomes" id="UP000243904"/>
    </source>
</evidence>
<dbReference type="Gene3D" id="1.25.40.10">
    <property type="entry name" value="Tetratricopeptide repeat domain"/>
    <property type="match status" value="2"/>
</dbReference>
<dbReference type="SUPFAM" id="SSF81901">
    <property type="entry name" value="HCP-like"/>
    <property type="match status" value="1"/>
</dbReference>
<dbReference type="PANTHER" id="PTHR11102">
    <property type="entry name" value="SEL-1-LIKE PROTEIN"/>
    <property type="match status" value="1"/>
</dbReference>
<evidence type="ECO:0000256" key="1">
    <source>
        <dbReference type="SAM" id="Coils"/>
    </source>
</evidence>
<dbReference type="Pfam" id="PF08238">
    <property type="entry name" value="Sel1"/>
    <property type="match status" value="5"/>
</dbReference>
<dbReference type="InterPro" id="IPR011990">
    <property type="entry name" value="TPR-like_helical_dom_sf"/>
</dbReference>
<sequence length="213" mass="23202">MLTTADGEAAFNDRNYEKAREIWEPLAERGQAEAWLGSLYANGLGTERDAARAFALYRRAAEKGNPLAANNVAVMYAKGDGVAIDPAEAASWFRRAAEQGDAFGQFNYAVALTKGLGITVDLPQAVEWYRKAAQGGHYPSQARLGYCYAKGLGTAIDRIEAFVWLSAAARHGVGLAMAELEEIVRAMDEEERLEARRRLAERLGSQGTTRLSA</sequence>
<protein>
    <recommendedName>
        <fullName evidence="4">Sel1 repeat family protein</fullName>
    </recommendedName>
</protein>
<dbReference type="RefSeq" id="WP_146686274.1">
    <property type="nucleotide sequence ID" value="NZ_LT629750.1"/>
</dbReference>
<dbReference type="EMBL" id="LT629750">
    <property type="protein sequence ID" value="SDR98387.1"/>
    <property type="molecule type" value="Genomic_DNA"/>
</dbReference>